<proteinExistence type="predicted"/>
<protein>
    <submittedName>
        <fullName evidence="1">Uncharacterized protein</fullName>
    </submittedName>
</protein>
<evidence type="ECO:0000313" key="2">
    <source>
        <dbReference type="Proteomes" id="UP001501367"/>
    </source>
</evidence>
<comment type="caution">
    <text evidence="1">The sequence shown here is derived from an EMBL/GenBank/DDBJ whole genome shotgun (WGS) entry which is preliminary data.</text>
</comment>
<gene>
    <name evidence="1" type="ORF">GCM10022422_13640</name>
</gene>
<name>A0ABP7F6K5_9FLAO</name>
<reference evidence="2" key="1">
    <citation type="journal article" date="2019" name="Int. J. Syst. Evol. Microbiol.">
        <title>The Global Catalogue of Microorganisms (GCM) 10K type strain sequencing project: providing services to taxonomists for standard genome sequencing and annotation.</title>
        <authorList>
            <consortium name="The Broad Institute Genomics Platform"/>
            <consortium name="The Broad Institute Genome Sequencing Center for Infectious Disease"/>
            <person name="Wu L."/>
            <person name="Ma J."/>
        </authorList>
    </citation>
    <scope>NUCLEOTIDE SEQUENCE [LARGE SCALE GENOMIC DNA]</scope>
    <source>
        <strain evidence="2">JCM 17336</strain>
    </source>
</reference>
<sequence>MFCKKNADICINYAINNVRVDSNLDFELNKSITKSTKNYDKHSKYITAGEKKYHCSDGNFNFIVFYSRICNLA</sequence>
<organism evidence="1 2">
    <name type="scientific">Flavobacterium ginsengisoli</name>
    <dbReference type="NCBI Taxonomy" id="871694"/>
    <lineage>
        <taxon>Bacteria</taxon>
        <taxon>Pseudomonadati</taxon>
        <taxon>Bacteroidota</taxon>
        <taxon>Flavobacteriia</taxon>
        <taxon>Flavobacteriales</taxon>
        <taxon>Flavobacteriaceae</taxon>
        <taxon>Flavobacterium</taxon>
    </lineage>
</organism>
<accession>A0ABP7F6K5</accession>
<keyword evidence="2" id="KW-1185">Reference proteome</keyword>
<evidence type="ECO:0000313" key="1">
    <source>
        <dbReference type="EMBL" id="GAA3732512.1"/>
    </source>
</evidence>
<dbReference type="Proteomes" id="UP001501367">
    <property type="component" value="Unassembled WGS sequence"/>
</dbReference>
<dbReference type="EMBL" id="BAABDT010000002">
    <property type="protein sequence ID" value="GAA3732512.1"/>
    <property type="molecule type" value="Genomic_DNA"/>
</dbReference>